<dbReference type="AlphaFoldDB" id="A0A2U9IG78"/>
<dbReference type="GO" id="GO:0016740">
    <property type="term" value="F:transferase activity"/>
    <property type="evidence" value="ECO:0007669"/>
    <property type="project" value="UniProtKB-KW"/>
</dbReference>
<evidence type="ECO:0000256" key="1">
    <source>
        <dbReference type="HAMAP-Rule" id="MF_00122"/>
    </source>
</evidence>
<dbReference type="NCBIfam" id="TIGR00135">
    <property type="entry name" value="gatC"/>
    <property type="match status" value="1"/>
</dbReference>
<keyword evidence="1" id="KW-0067">ATP-binding</keyword>
<reference evidence="2 3" key="1">
    <citation type="submission" date="2018-05" db="EMBL/GenBank/DDBJ databases">
        <title>Complete Genome Sequences of Extremely Thermoacidophilic, Metal-Mobilizing Type-Strain Members of the Archaeal Family Sulfolobaceae: Acidianus brierleyi DSM-1651T, Acidianus sulfidivorans DSM-18786T, Metallosphaera hakonensis DSM-7519T, and Metallosphaera prunae DSM-10039T.</title>
        <authorList>
            <person name="Counts J.A."/>
            <person name="Kelly R.M."/>
        </authorList>
    </citation>
    <scope>NUCLEOTIDE SEQUENCE [LARGE SCALE GENOMIC DNA]</scope>
    <source>
        <strain evidence="2 3">DSM 1651</strain>
    </source>
</reference>
<dbReference type="GO" id="GO:0006412">
    <property type="term" value="P:translation"/>
    <property type="evidence" value="ECO:0007669"/>
    <property type="project" value="UniProtKB-UniRule"/>
</dbReference>
<comment type="similarity">
    <text evidence="1">Belongs to the GatC family.</text>
</comment>
<comment type="catalytic activity">
    <reaction evidence="1">
        <text>L-aspartyl-tRNA(Asn) + L-glutamine + ATP + H2O = L-asparaginyl-tRNA(Asn) + L-glutamate + ADP + phosphate + 2 H(+)</text>
        <dbReference type="Rhea" id="RHEA:14513"/>
        <dbReference type="Rhea" id="RHEA-COMP:9674"/>
        <dbReference type="Rhea" id="RHEA-COMP:9677"/>
        <dbReference type="ChEBI" id="CHEBI:15377"/>
        <dbReference type="ChEBI" id="CHEBI:15378"/>
        <dbReference type="ChEBI" id="CHEBI:29985"/>
        <dbReference type="ChEBI" id="CHEBI:30616"/>
        <dbReference type="ChEBI" id="CHEBI:43474"/>
        <dbReference type="ChEBI" id="CHEBI:58359"/>
        <dbReference type="ChEBI" id="CHEBI:78515"/>
        <dbReference type="ChEBI" id="CHEBI:78516"/>
        <dbReference type="ChEBI" id="CHEBI:456216"/>
    </reaction>
</comment>
<gene>
    <name evidence="1" type="primary">gatC</name>
    <name evidence="2" type="ORF">DFR85_10840</name>
</gene>
<comment type="subunit">
    <text evidence="1">Heterotrimer of A, B and C subunits.</text>
</comment>
<dbReference type="PANTHER" id="PTHR15004:SF0">
    <property type="entry name" value="GLUTAMYL-TRNA(GLN) AMIDOTRANSFERASE SUBUNIT C, MITOCHONDRIAL"/>
    <property type="match status" value="1"/>
</dbReference>
<keyword evidence="3" id="KW-1185">Reference proteome</keyword>
<dbReference type="GeneID" id="36832658"/>
<dbReference type="Gene3D" id="1.10.20.60">
    <property type="entry name" value="Glu-tRNAGln amidotransferase C subunit, N-terminal domain"/>
    <property type="match status" value="1"/>
</dbReference>
<dbReference type="EMBL" id="CP029289">
    <property type="protein sequence ID" value="AWR95019.1"/>
    <property type="molecule type" value="Genomic_DNA"/>
</dbReference>
<evidence type="ECO:0000313" key="3">
    <source>
        <dbReference type="Proteomes" id="UP000248044"/>
    </source>
</evidence>
<name>A0A2U9IG78_9CREN</name>
<dbReference type="HAMAP" id="MF_00122">
    <property type="entry name" value="GatC"/>
    <property type="match status" value="1"/>
</dbReference>
<proteinExistence type="inferred from homology"/>
<dbReference type="NCBIfam" id="NF000684">
    <property type="entry name" value="PRK00034.3-4"/>
    <property type="match status" value="1"/>
</dbReference>
<protein>
    <recommendedName>
        <fullName evidence="1">Aspartyl/glutamyl-tRNA(Asn/Gln) amidotransferase subunit C</fullName>
        <shortName evidence="1">Asp/Glu-ADT subunit C</shortName>
        <ecNumber evidence="1">6.3.5.-</ecNumber>
    </recommendedName>
</protein>
<dbReference type="InterPro" id="IPR003837">
    <property type="entry name" value="GatC"/>
</dbReference>
<dbReference type="PANTHER" id="PTHR15004">
    <property type="entry name" value="GLUTAMYL-TRNA(GLN) AMIDOTRANSFERASE SUBUNIT C, MITOCHONDRIAL"/>
    <property type="match status" value="1"/>
</dbReference>
<dbReference type="Pfam" id="PF02686">
    <property type="entry name" value="GatC"/>
    <property type="match status" value="1"/>
</dbReference>
<dbReference type="SUPFAM" id="SSF141000">
    <property type="entry name" value="Glu-tRNAGln amidotransferase C subunit"/>
    <property type="match status" value="1"/>
</dbReference>
<dbReference type="Proteomes" id="UP000248044">
    <property type="component" value="Chromosome"/>
</dbReference>
<dbReference type="InterPro" id="IPR036113">
    <property type="entry name" value="Asp/Glu-ADT_sf_sub_c"/>
</dbReference>
<dbReference type="KEGG" id="abri:DFR85_10840"/>
<dbReference type="GO" id="GO:0005524">
    <property type="term" value="F:ATP binding"/>
    <property type="evidence" value="ECO:0007669"/>
    <property type="project" value="UniProtKB-KW"/>
</dbReference>
<comment type="catalytic activity">
    <reaction evidence="1">
        <text>L-glutamyl-tRNA(Gln) + L-glutamine + ATP + H2O = L-glutaminyl-tRNA(Gln) + L-glutamate + ADP + phosphate + H(+)</text>
        <dbReference type="Rhea" id="RHEA:17521"/>
        <dbReference type="Rhea" id="RHEA-COMP:9681"/>
        <dbReference type="Rhea" id="RHEA-COMP:9684"/>
        <dbReference type="ChEBI" id="CHEBI:15377"/>
        <dbReference type="ChEBI" id="CHEBI:15378"/>
        <dbReference type="ChEBI" id="CHEBI:29985"/>
        <dbReference type="ChEBI" id="CHEBI:30616"/>
        <dbReference type="ChEBI" id="CHEBI:43474"/>
        <dbReference type="ChEBI" id="CHEBI:58359"/>
        <dbReference type="ChEBI" id="CHEBI:78520"/>
        <dbReference type="ChEBI" id="CHEBI:78521"/>
        <dbReference type="ChEBI" id="CHEBI:456216"/>
    </reaction>
</comment>
<dbReference type="RefSeq" id="WP_110270900.1">
    <property type="nucleotide sequence ID" value="NZ_CP029289.2"/>
</dbReference>
<keyword evidence="1" id="KW-0436">Ligase</keyword>
<keyword evidence="1" id="KW-0547">Nucleotide-binding</keyword>
<dbReference type="OrthoDB" id="35548at2157"/>
<accession>A0A2U9IG78</accession>
<keyword evidence="2" id="KW-0808">Transferase</keyword>
<dbReference type="GO" id="GO:0006450">
    <property type="term" value="P:regulation of translational fidelity"/>
    <property type="evidence" value="ECO:0007669"/>
    <property type="project" value="InterPro"/>
</dbReference>
<dbReference type="GO" id="GO:0050566">
    <property type="term" value="F:asparaginyl-tRNA synthase (glutamine-hydrolyzing) activity"/>
    <property type="evidence" value="ECO:0007669"/>
    <property type="project" value="RHEA"/>
</dbReference>
<sequence>MSEEKLIEKLQSLSLIELKENEKEIIGKDIKKILDFFNKINEIDLSNVEPMFHPISQGKLREDKPLSTLTQSDALRNVKHKENGYIKGPSTYGD</sequence>
<dbReference type="EC" id="6.3.5.-" evidence="1"/>
<evidence type="ECO:0000313" key="2">
    <source>
        <dbReference type="EMBL" id="AWR95019.1"/>
    </source>
</evidence>
<dbReference type="GO" id="GO:0070681">
    <property type="term" value="P:glutaminyl-tRNAGln biosynthesis via transamidation"/>
    <property type="evidence" value="ECO:0007669"/>
    <property type="project" value="TreeGrafter"/>
</dbReference>
<keyword evidence="1" id="KW-0648">Protein biosynthesis</keyword>
<organism evidence="2 3">
    <name type="scientific">Acidianus brierleyi</name>
    <dbReference type="NCBI Taxonomy" id="41673"/>
    <lineage>
        <taxon>Archaea</taxon>
        <taxon>Thermoproteota</taxon>
        <taxon>Thermoprotei</taxon>
        <taxon>Sulfolobales</taxon>
        <taxon>Sulfolobaceae</taxon>
        <taxon>Acidianus</taxon>
    </lineage>
</organism>
<comment type="function">
    <text evidence="1">Allows the formation of correctly charged Asn-tRNA(Asn) or Gln-tRNA(Gln) through the transamidation of misacylated Asp-tRNA(Asn) or Glu-tRNA(Gln) in organisms which lack either or both of asparaginyl-tRNA or glutaminyl-tRNA synthetases. The reaction takes place in the presence of glutamine and ATP through an activated phospho-Asp-tRNA(Asn) or phospho-Glu-tRNA(Gln).</text>
</comment>
<dbReference type="GO" id="GO:0050567">
    <property type="term" value="F:glutaminyl-tRNA synthase (glutamine-hydrolyzing) activity"/>
    <property type="evidence" value="ECO:0007669"/>
    <property type="project" value="UniProtKB-UniRule"/>
</dbReference>